<organism evidence="1 2">
    <name type="scientific">Parelaphostrongylus tenuis</name>
    <name type="common">Meningeal worm</name>
    <dbReference type="NCBI Taxonomy" id="148309"/>
    <lineage>
        <taxon>Eukaryota</taxon>
        <taxon>Metazoa</taxon>
        <taxon>Ecdysozoa</taxon>
        <taxon>Nematoda</taxon>
        <taxon>Chromadorea</taxon>
        <taxon>Rhabditida</taxon>
        <taxon>Rhabditina</taxon>
        <taxon>Rhabditomorpha</taxon>
        <taxon>Strongyloidea</taxon>
        <taxon>Metastrongylidae</taxon>
        <taxon>Parelaphostrongylus</taxon>
    </lineage>
</organism>
<accession>A0AAD5QQU7</accession>
<evidence type="ECO:0000313" key="1">
    <source>
        <dbReference type="EMBL" id="KAJ1358194.1"/>
    </source>
</evidence>
<protein>
    <submittedName>
        <fullName evidence="1">Uncharacterized protein</fullName>
    </submittedName>
</protein>
<name>A0AAD5QQU7_PARTN</name>
<comment type="caution">
    <text evidence="1">The sequence shown here is derived from an EMBL/GenBank/DDBJ whole genome shotgun (WGS) entry which is preliminary data.</text>
</comment>
<evidence type="ECO:0000313" key="2">
    <source>
        <dbReference type="Proteomes" id="UP001196413"/>
    </source>
</evidence>
<dbReference type="Proteomes" id="UP001196413">
    <property type="component" value="Unassembled WGS sequence"/>
</dbReference>
<dbReference type="AlphaFoldDB" id="A0AAD5QQU7"/>
<gene>
    <name evidence="1" type="ORF">KIN20_016539</name>
</gene>
<dbReference type="EMBL" id="JAHQIW010003322">
    <property type="protein sequence ID" value="KAJ1358194.1"/>
    <property type="molecule type" value="Genomic_DNA"/>
</dbReference>
<proteinExistence type="predicted"/>
<keyword evidence="2" id="KW-1185">Reference proteome</keyword>
<reference evidence="1" key="1">
    <citation type="submission" date="2021-06" db="EMBL/GenBank/DDBJ databases">
        <title>Parelaphostrongylus tenuis whole genome reference sequence.</title>
        <authorList>
            <person name="Garwood T.J."/>
            <person name="Larsen P.A."/>
            <person name="Fountain-Jones N.M."/>
            <person name="Garbe J.R."/>
            <person name="Macchietto M.G."/>
            <person name="Kania S.A."/>
            <person name="Gerhold R.W."/>
            <person name="Richards J.E."/>
            <person name="Wolf T.M."/>
        </authorList>
    </citation>
    <scope>NUCLEOTIDE SEQUENCE</scope>
    <source>
        <strain evidence="1">MNPRO001-30</strain>
        <tissue evidence="1">Meninges</tissue>
    </source>
</reference>
<sequence>MDIIVQTRPTVCTVEKCEISDQMQLFWEVYQLKVIPNLVDSSTLSALDKMLESVEAHIKEIVEVFSGLSEEDCRVAFLYRRTIQ</sequence>